<accession>A0A0F3IVD3</accession>
<proteinExistence type="predicted"/>
<comment type="caution">
    <text evidence="1">The sequence shown here is derived from an EMBL/GenBank/DDBJ whole genome shotgun (WGS) entry which is preliminary data.</text>
</comment>
<protein>
    <recommendedName>
        <fullName evidence="3">Addiction module antitoxin RelB</fullName>
    </recommendedName>
</protein>
<dbReference type="PIRSF" id="PIRSF028744">
    <property type="entry name" value="Addict_mod_HI1419"/>
    <property type="match status" value="1"/>
</dbReference>
<reference evidence="1 2" key="1">
    <citation type="submission" date="2015-03" db="EMBL/GenBank/DDBJ databases">
        <title>Draft genome sequence of Elstera litoralis.</title>
        <authorList>
            <person name="Rahalkar M.C."/>
            <person name="Dhakephalkar P.K."/>
            <person name="Pore S.D."/>
            <person name="Arora P."/>
            <person name="Kapse N.G."/>
            <person name="Pandit P.S."/>
        </authorList>
    </citation>
    <scope>NUCLEOTIDE SEQUENCE [LARGE SCALE GENOMIC DNA]</scope>
    <source>
        <strain evidence="1 2">Dia-1</strain>
    </source>
</reference>
<sequence>MTLTIRRTAEFDRWMIGLNDDRAIARIETRLTRLGQGNPGDVEPIGSGLLELRIAYGPGYRVYFGQRGKHVVVLLIGGDKRTQNRDIAQAKRLWANWQEEN</sequence>
<evidence type="ECO:0000313" key="1">
    <source>
        <dbReference type="EMBL" id="KJV10533.1"/>
    </source>
</evidence>
<gene>
    <name evidence="1" type="ORF">VZ95_04220</name>
</gene>
<dbReference type="InterPro" id="IPR014056">
    <property type="entry name" value="TypeIITA-like_toxin_pred"/>
</dbReference>
<dbReference type="RefSeq" id="WP_045774768.1">
    <property type="nucleotide sequence ID" value="NZ_LAJY01000081.1"/>
</dbReference>
<dbReference type="PANTHER" id="PTHR41791">
    <property type="entry name" value="SSL7039 PROTEIN"/>
    <property type="match status" value="1"/>
</dbReference>
<keyword evidence="2" id="KW-1185">Reference proteome</keyword>
<dbReference type="NCBIfam" id="TIGR02683">
    <property type="entry name" value="upstrm_HI1419"/>
    <property type="match status" value="1"/>
</dbReference>
<dbReference type="AlphaFoldDB" id="A0A0F3IVD3"/>
<dbReference type="Proteomes" id="UP000033774">
    <property type="component" value="Unassembled WGS sequence"/>
</dbReference>
<name>A0A0F3IVD3_9PROT</name>
<organism evidence="1 2">
    <name type="scientific">Elstera litoralis</name>
    <dbReference type="NCBI Taxonomy" id="552518"/>
    <lineage>
        <taxon>Bacteria</taxon>
        <taxon>Pseudomonadati</taxon>
        <taxon>Pseudomonadota</taxon>
        <taxon>Alphaproteobacteria</taxon>
        <taxon>Rhodospirillales</taxon>
        <taxon>Rhodospirillaceae</taxon>
        <taxon>Elstera</taxon>
    </lineage>
</organism>
<dbReference type="OrthoDB" id="5296237at2"/>
<evidence type="ECO:0008006" key="3">
    <source>
        <dbReference type="Google" id="ProtNLM"/>
    </source>
</evidence>
<dbReference type="PANTHER" id="PTHR41791:SF1">
    <property type="entry name" value="SSL7039 PROTEIN"/>
    <property type="match status" value="1"/>
</dbReference>
<dbReference type="EMBL" id="LAJY01000081">
    <property type="protein sequence ID" value="KJV10533.1"/>
    <property type="molecule type" value="Genomic_DNA"/>
</dbReference>
<evidence type="ECO:0000313" key="2">
    <source>
        <dbReference type="Proteomes" id="UP000033774"/>
    </source>
</evidence>